<evidence type="ECO:0000313" key="2">
    <source>
        <dbReference type="Proteomes" id="UP001189429"/>
    </source>
</evidence>
<gene>
    <name evidence="1" type="ORF">PCOR1329_LOCUS1624</name>
</gene>
<dbReference type="EMBL" id="CAUYUJ010000397">
    <property type="protein sequence ID" value="CAK0790317.1"/>
    <property type="molecule type" value="Genomic_DNA"/>
</dbReference>
<organism evidence="1 2">
    <name type="scientific">Prorocentrum cordatum</name>
    <dbReference type="NCBI Taxonomy" id="2364126"/>
    <lineage>
        <taxon>Eukaryota</taxon>
        <taxon>Sar</taxon>
        <taxon>Alveolata</taxon>
        <taxon>Dinophyceae</taxon>
        <taxon>Prorocentrales</taxon>
        <taxon>Prorocentraceae</taxon>
        <taxon>Prorocentrum</taxon>
    </lineage>
</organism>
<protein>
    <submittedName>
        <fullName evidence="1">Uncharacterized protein</fullName>
    </submittedName>
</protein>
<name>A0ABN9PFS7_9DINO</name>
<reference evidence="1" key="1">
    <citation type="submission" date="2023-10" db="EMBL/GenBank/DDBJ databases">
        <authorList>
            <person name="Chen Y."/>
            <person name="Shah S."/>
            <person name="Dougan E. K."/>
            <person name="Thang M."/>
            <person name="Chan C."/>
        </authorList>
    </citation>
    <scope>NUCLEOTIDE SEQUENCE [LARGE SCALE GENOMIC DNA]</scope>
</reference>
<dbReference type="Proteomes" id="UP001189429">
    <property type="component" value="Unassembled WGS sequence"/>
</dbReference>
<proteinExistence type="predicted"/>
<sequence length="138" mass="14597">LRSRGLTRDPGRRNERKNCPCSCFLPAALEAPGPAAAVLGAAPSARPRRRASKEAPSADQVIGQLRSVAAELEDIVQQRASSSRTLVQGGVPEQLLSMVGCTSATGWRLHETEVLEPRAPVGTAVDGCEGFRPPARTD</sequence>
<comment type="caution">
    <text evidence="1">The sequence shown here is derived from an EMBL/GenBank/DDBJ whole genome shotgun (WGS) entry which is preliminary data.</text>
</comment>
<feature type="non-terminal residue" evidence="1">
    <location>
        <position position="1"/>
    </location>
</feature>
<accession>A0ABN9PFS7</accession>
<keyword evidence="2" id="KW-1185">Reference proteome</keyword>
<evidence type="ECO:0000313" key="1">
    <source>
        <dbReference type="EMBL" id="CAK0790317.1"/>
    </source>
</evidence>